<proteinExistence type="predicted"/>
<evidence type="ECO:0000259" key="1">
    <source>
        <dbReference type="Pfam" id="PF00144"/>
    </source>
</evidence>
<organism evidence="2 3">
    <name type="scientific">Flagellimonas spongiicola</name>
    <dbReference type="NCBI Taxonomy" id="2942208"/>
    <lineage>
        <taxon>Bacteria</taxon>
        <taxon>Pseudomonadati</taxon>
        <taxon>Bacteroidota</taxon>
        <taxon>Flavobacteriia</taxon>
        <taxon>Flavobacteriales</taxon>
        <taxon>Flavobacteriaceae</taxon>
        <taxon>Flagellimonas</taxon>
    </lineage>
</organism>
<accession>A0ABT0PPS2</accession>
<reference evidence="2 3" key="1">
    <citation type="submission" date="2022-05" db="EMBL/GenBank/DDBJ databases">
        <authorList>
            <person name="Park J.-S."/>
        </authorList>
    </citation>
    <scope>NUCLEOTIDE SEQUENCE [LARGE SCALE GENOMIC DNA]</scope>
    <source>
        <strain evidence="2 3">2012CJ35-5</strain>
    </source>
</reference>
<dbReference type="SUPFAM" id="SSF56601">
    <property type="entry name" value="beta-lactamase/transpeptidase-like"/>
    <property type="match status" value="1"/>
</dbReference>
<dbReference type="Gene3D" id="3.40.710.10">
    <property type="entry name" value="DD-peptidase/beta-lactamase superfamily"/>
    <property type="match status" value="1"/>
</dbReference>
<dbReference type="InterPro" id="IPR050789">
    <property type="entry name" value="Diverse_Enzym_Activities"/>
</dbReference>
<dbReference type="Proteomes" id="UP001203607">
    <property type="component" value="Unassembled WGS sequence"/>
</dbReference>
<evidence type="ECO:0000313" key="3">
    <source>
        <dbReference type="Proteomes" id="UP001203607"/>
    </source>
</evidence>
<protein>
    <submittedName>
        <fullName evidence="2">Beta-lactamase family protein</fullName>
    </submittedName>
</protein>
<dbReference type="Pfam" id="PF00144">
    <property type="entry name" value="Beta-lactamase"/>
    <property type="match status" value="1"/>
</dbReference>
<dbReference type="InterPro" id="IPR001466">
    <property type="entry name" value="Beta-lactam-related"/>
</dbReference>
<sequence length="355" mass="40130">MKYTLVAVVSLLCGIHGNAQLKFSNSNKTLFHEMDSTVASGKFERITSILVAKDGNVLFENYYNNNHVNSKHNTRSVTKTMATLLTGIAIDKGHISSETDKIFDYLQHRLPVENPDKRKEAITIEDLLTMSSIVECNDSNRFSRGHEERMYIIEDWAKFYLDLPVYSYPWGPKPKDRPYGRAFSYCSAGSALVAEILQSALKSDLADFAVENLFQPLDITDYNLHYTPLGVLNTAGGSEYRSRDLLKLAQLCLNKGQWNGKQIISSAWVEKATTTKLEAYDAEYGYLFWIKNFGKDKKYKSYFMSGNGGNRVLVNPELGLTVVITSTNYGNRNAHDYSDEILNEFIVPAIETLEE</sequence>
<evidence type="ECO:0000313" key="2">
    <source>
        <dbReference type="EMBL" id="MCL6273375.1"/>
    </source>
</evidence>
<feature type="domain" description="Beta-lactamase-related" evidence="1">
    <location>
        <begin position="48"/>
        <end position="332"/>
    </location>
</feature>
<dbReference type="EMBL" id="JAMFMA010000001">
    <property type="protein sequence ID" value="MCL6273375.1"/>
    <property type="molecule type" value="Genomic_DNA"/>
</dbReference>
<name>A0ABT0PPS2_9FLAO</name>
<dbReference type="PANTHER" id="PTHR43283:SF7">
    <property type="entry name" value="BETA-LACTAMASE-RELATED DOMAIN-CONTAINING PROTEIN"/>
    <property type="match status" value="1"/>
</dbReference>
<dbReference type="RefSeq" id="WP_249656552.1">
    <property type="nucleotide sequence ID" value="NZ_JAMFMA010000001.1"/>
</dbReference>
<gene>
    <name evidence="2" type="ORF">M3P19_05100</name>
</gene>
<dbReference type="InterPro" id="IPR012338">
    <property type="entry name" value="Beta-lactam/transpept-like"/>
</dbReference>
<comment type="caution">
    <text evidence="2">The sequence shown here is derived from an EMBL/GenBank/DDBJ whole genome shotgun (WGS) entry which is preliminary data.</text>
</comment>
<dbReference type="PANTHER" id="PTHR43283">
    <property type="entry name" value="BETA-LACTAMASE-RELATED"/>
    <property type="match status" value="1"/>
</dbReference>
<keyword evidence="3" id="KW-1185">Reference proteome</keyword>